<dbReference type="eggNOG" id="COG2814">
    <property type="taxonomic scope" value="Bacteria"/>
</dbReference>
<feature type="transmembrane region" description="Helical" evidence="7">
    <location>
        <begin position="79"/>
        <end position="102"/>
    </location>
</feature>
<dbReference type="AlphaFoldDB" id="A0A081BHQ5"/>
<organism evidence="9 10">
    <name type="scientific">Secundilactobacillus oryzae JCM 18671</name>
    <dbReference type="NCBI Taxonomy" id="1291743"/>
    <lineage>
        <taxon>Bacteria</taxon>
        <taxon>Bacillati</taxon>
        <taxon>Bacillota</taxon>
        <taxon>Bacilli</taxon>
        <taxon>Lactobacillales</taxon>
        <taxon>Lactobacillaceae</taxon>
        <taxon>Secundilactobacillus</taxon>
    </lineage>
</organism>
<evidence type="ECO:0000256" key="2">
    <source>
        <dbReference type="ARBA" id="ARBA00022448"/>
    </source>
</evidence>
<reference evidence="9" key="1">
    <citation type="journal article" date="2014" name="Genome Announc.">
        <title>Draft Genome Sequence of Lactobacillus oryzae Strain SG293T.</title>
        <authorList>
            <person name="Tanizawa Y."/>
            <person name="Fujisawa T."/>
            <person name="Mochizuki T."/>
            <person name="Kaminuma E."/>
            <person name="Nakamura Y."/>
            <person name="Tohno M."/>
        </authorList>
    </citation>
    <scope>NUCLEOTIDE SEQUENCE [LARGE SCALE GENOMIC DNA]</scope>
    <source>
        <strain evidence="9">SG293</strain>
    </source>
</reference>
<keyword evidence="4 7" id="KW-0812">Transmembrane</keyword>
<accession>A0A081BHQ5</accession>
<dbReference type="CDD" id="cd17324">
    <property type="entry name" value="MFS_NepI_like"/>
    <property type="match status" value="1"/>
</dbReference>
<dbReference type="RefSeq" id="WP_034527026.1">
    <property type="nucleotide sequence ID" value="NZ_BBJM01000008.1"/>
</dbReference>
<dbReference type="InterPro" id="IPR050189">
    <property type="entry name" value="MFS_Efflux_Transporters"/>
</dbReference>
<dbReference type="InterPro" id="IPR020846">
    <property type="entry name" value="MFS_dom"/>
</dbReference>
<dbReference type="PANTHER" id="PTHR43124">
    <property type="entry name" value="PURINE EFFLUX PUMP PBUE"/>
    <property type="match status" value="1"/>
</dbReference>
<evidence type="ECO:0000256" key="3">
    <source>
        <dbReference type="ARBA" id="ARBA00022475"/>
    </source>
</evidence>
<evidence type="ECO:0000256" key="6">
    <source>
        <dbReference type="ARBA" id="ARBA00023136"/>
    </source>
</evidence>
<feature type="transmembrane region" description="Helical" evidence="7">
    <location>
        <begin position="244"/>
        <end position="265"/>
    </location>
</feature>
<evidence type="ECO:0000259" key="8">
    <source>
        <dbReference type="PROSITE" id="PS50850"/>
    </source>
</evidence>
<feature type="transmembrane region" description="Helical" evidence="7">
    <location>
        <begin position="137"/>
        <end position="163"/>
    </location>
</feature>
<proteinExistence type="predicted"/>
<evidence type="ECO:0000256" key="4">
    <source>
        <dbReference type="ARBA" id="ARBA00022692"/>
    </source>
</evidence>
<dbReference type="PROSITE" id="PS50850">
    <property type="entry name" value="MFS"/>
    <property type="match status" value="1"/>
</dbReference>
<feature type="domain" description="Major facilitator superfamily (MFS) profile" evidence="8">
    <location>
        <begin position="13"/>
        <end position="392"/>
    </location>
</feature>
<feature type="transmembrane region" description="Helical" evidence="7">
    <location>
        <begin position="42"/>
        <end position="67"/>
    </location>
</feature>
<dbReference type="GO" id="GO:0005886">
    <property type="term" value="C:plasma membrane"/>
    <property type="evidence" value="ECO:0007669"/>
    <property type="project" value="UniProtKB-SubCell"/>
</dbReference>
<keyword evidence="5 7" id="KW-1133">Transmembrane helix</keyword>
<feature type="transmembrane region" description="Helical" evidence="7">
    <location>
        <begin position="369"/>
        <end position="388"/>
    </location>
</feature>
<feature type="transmembrane region" description="Helical" evidence="7">
    <location>
        <begin position="301"/>
        <end position="323"/>
    </location>
</feature>
<dbReference type="SUPFAM" id="SSF103473">
    <property type="entry name" value="MFS general substrate transporter"/>
    <property type="match status" value="1"/>
</dbReference>
<dbReference type="PANTHER" id="PTHR43124:SF8">
    <property type="entry name" value="INNER MEMBRANE TRANSPORT PROTEIN YDHP"/>
    <property type="match status" value="1"/>
</dbReference>
<dbReference type="Pfam" id="PF07690">
    <property type="entry name" value="MFS_1"/>
    <property type="match status" value="1"/>
</dbReference>
<evidence type="ECO:0000313" key="9">
    <source>
        <dbReference type="EMBL" id="GAK47573.1"/>
    </source>
</evidence>
<dbReference type="Gene3D" id="1.20.1250.20">
    <property type="entry name" value="MFS general substrate transporter like domains"/>
    <property type="match status" value="1"/>
</dbReference>
<protein>
    <submittedName>
        <fullName evidence="9">Arabinose efflux permease</fullName>
    </submittedName>
</protein>
<feature type="transmembrane region" description="Helical" evidence="7">
    <location>
        <begin position="335"/>
        <end position="357"/>
    </location>
</feature>
<sequence>MSITYNKRTAVGTLLALAISAFAIGSTEFISVGLLPMLANQFAISIETAGLTVSIYALGITVGVPLMTLITGQIPRKQLLLITMLLFIAGNLTAAMAPSFAIVLVGRIIAALAHGIFMTISSLIAANVVTPDRRASAIAIMFTGLTVATVTGVPLGTFIGQLAGWRLSFIFLSVIGIIGLIANFSLIPSSLPNPGKTPLTGIITVFKNRKITYALLMTALGYGGTFAVYTYISPILENLMGYSTSAVVWLLVIYGVMVAIGNTVGGRLANSHPEQSLIKMFAGLAVALALIGFFIHSAILGLIAVLLMGLFAFMNVPGLQLYIVTVAEKEAPQTVTMASALNISAFNIGIALGSMLGGQATAHFGLAQTPWVGIVMVLIAIFINWRLIRINH</sequence>
<dbReference type="Proteomes" id="UP000028700">
    <property type="component" value="Unassembled WGS sequence"/>
</dbReference>
<feature type="transmembrane region" description="Helical" evidence="7">
    <location>
        <begin position="169"/>
        <end position="191"/>
    </location>
</feature>
<keyword evidence="2" id="KW-0813">Transport</keyword>
<dbReference type="GO" id="GO:0022857">
    <property type="term" value="F:transmembrane transporter activity"/>
    <property type="evidence" value="ECO:0007669"/>
    <property type="project" value="InterPro"/>
</dbReference>
<keyword evidence="10" id="KW-1185">Reference proteome</keyword>
<dbReference type="EMBL" id="BBJM01000008">
    <property type="protein sequence ID" value="GAK47573.1"/>
    <property type="molecule type" value="Genomic_DNA"/>
</dbReference>
<evidence type="ECO:0000256" key="1">
    <source>
        <dbReference type="ARBA" id="ARBA00004651"/>
    </source>
</evidence>
<feature type="transmembrane region" description="Helical" evidence="7">
    <location>
        <begin position="211"/>
        <end position="232"/>
    </location>
</feature>
<keyword evidence="3" id="KW-1003">Cell membrane</keyword>
<feature type="transmembrane region" description="Helical" evidence="7">
    <location>
        <begin position="277"/>
        <end position="295"/>
    </location>
</feature>
<evidence type="ECO:0000256" key="7">
    <source>
        <dbReference type="SAM" id="Phobius"/>
    </source>
</evidence>
<name>A0A081BHQ5_9LACO</name>
<comment type="subcellular location">
    <subcellularLocation>
        <location evidence="1">Cell membrane</location>
        <topology evidence="1">Multi-pass membrane protein</topology>
    </subcellularLocation>
</comment>
<feature type="transmembrane region" description="Helical" evidence="7">
    <location>
        <begin position="108"/>
        <end position="130"/>
    </location>
</feature>
<evidence type="ECO:0000256" key="5">
    <source>
        <dbReference type="ARBA" id="ARBA00022989"/>
    </source>
</evidence>
<gene>
    <name evidence="9" type="ORF">LOSG293_080590</name>
</gene>
<keyword evidence="6 7" id="KW-0472">Membrane</keyword>
<evidence type="ECO:0000313" key="10">
    <source>
        <dbReference type="Proteomes" id="UP000028700"/>
    </source>
</evidence>
<dbReference type="InterPro" id="IPR011701">
    <property type="entry name" value="MFS"/>
</dbReference>
<dbReference type="InterPro" id="IPR036259">
    <property type="entry name" value="MFS_trans_sf"/>
</dbReference>
<comment type="caution">
    <text evidence="9">The sequence shown here is derived from an EMBL/GenBank/DDBJ whole genome shotgun (WGS) entry which is preliminary data.</text>
</comment>
<dbReference type="OrthoDB" id="9788453at2"/>